<sequence>MSVYNLSNTYPVTLDGQHLHQLQNNLSEQTFARYNRYKQICDAYFSQLLHQSRNNLSEQIFTRHKQICDAYFSQLLHQSRDNLSERTLDGQTYSKHVHQSYTQQSPPIYQGHPQQSPLIYQGYPQPSPPIYQGHPQQSPLIYQGYPHQSPLIYQGYLQQSPPIYQGYPQQSTSGTYSMDQNGEPDVFPLSPQPCHTVMPAVNLVNQSPSIYQGYPQQSPSYPQQLQISDQNGEPDVFPLSPQPCHIVMPAVNLVNSQTTFTDKPSNLRNNYQTLTKTASTKKRDPHTFELILIKDKKSIIPRTRKTVNLVRFEDYSAIGIRRSIEKVYPQQLKNEDWGFFKCKTIKRKSADVRGSHKLVATNEPQNVDEVNRIFVRWPVRNHLPIQQYMLLKLLKHVVTTIKIIVTYYFVRVKDLQKFIFKALGILILSIKDQQNYVQNRSIVKLFTLEHTFFDNIFSVNVLGTNSIKEGNVEYLIWNKKSKPLDIDYADLILWKLKKTYPCLKMLRNERKAEGSDLDKANITKKEKLGGGKSFFFDELASLKGKDIKLDHGRVKEDINLIRNSTSVCITYNGLSLYDGDNADSKIRKGLAISSMRTS</sequence>
<reference evidence="1 2" key="2">
    <citation type="submission" date="2017-10" db="EMBL/GenBank/DDBJ databases">
        <title>Genome analyses suggest a sexual origin of heterokaryosis in a supposedly ancient asexual fungus.</title>
        <authorList>
            <person name="Corradi N."/>
            <person name="Sedzielewska K."/>
            <person name="Noel J."/>
            <person name="Charron P."/>
            <person name="Farinelli L."/>
            <person name="Marton T."/>
            <person name="Kruger M."/>
            <person name="Pelin A."/>
            <person name="Brachmann A."/>
            <person name="Corradi N."/>
        </authorList>
    </citation>
    <scope>NUCLEOTIDE SEQUENCE [LARGE SCALE GENOMIC DNA]</scope>
    <source>
        <strain evidence="1 2">A1</strain>
    </source>
</reference>
<evidence type="ECO:0000313" key="1">
    <source>
        <dbReference type="EMBL" id="PKC67801.1"/>
    </source>
</evidence>
<name>A0A2N0RWW2_9GLOM</name>
<organism evidence="1 2">
    <name type="scientific">Rhizophagus irregularis</name>
    <dbReference type="NCBI Taxonomy" id="588596"/>
    <lineage>
        <taxon>Eukaryota</taxon>
        <taxon>Fungi</taxon>
        <taxon>Fungi incertae sedis</taxon>
        <taxon>Mucoromycota</taxon>
        <taxon>Glomeromycotina</taxon>
        <taxon>Glomeromycetes</taxon>
        <taxon>Glomerales</taxon>
        <taxon>Glomeraceae</taxon>
        <taxon>Rhizophagus</taxon>
    </lineage>
</organism>
<dbReference type="VEuPathDB" id="FungiDB:FUN_017378"/>
<dbReference type="EMBL" id="LLXH01000370">
    <property type="protein sequence ID" value="PKC67801.1"/>
    <property type="molecule type" value="Genomic_DNA"/>
</dbReference>
<evidence type="ECO:0000313" key="2">
    <source>
        <dbReference type="Proteomes" id="UP000232688"/>
    </source>
</evidence>
<protein>
    <submittedName>
        <fullName evidence="1">Uncharacterized protein</fullName>
    </submittedName>
</protein>
<accession>A0A2N0RWW2</accession>
<dbReference type="Proteomes" id="UP000232688">
    <property type="component" value="Unassembled WGS sequence"/>
</dbReference>
<dbReference type="VEuPathDB" id="FungiDB:RhiirFUN_022689"/>
<gene>
    <name evidence="1" type="ORF">RhiirA1_441007</name>
</gene>
<dbReference type="AlphaFoldDB" id="A0A2N0RWW2"/>
<dbReference type="VEuPathDB" id="FungiDB:RhiirFUN_001950"/>
<reference evidence="1 2" key="1">
    <citation type="submission" date="2017-10" db="EMBL/GenBank/DDBJ databases">
        <title>Extensive intraspecific genome diversity in a model arbuscular mycorrhizal fungus.</title>
        <authorList>
            <person name="Chen E.C.H."/>
            <person name="Morin E."/>
            <person name="Baudet D."/>
            <person name="Noel J."/>
            <person name="Ndikumana S."/>
            <person name="Charron P."/>
            <person name="St-Onge C."/>
            <person name="Giorgi J."/>
            <person name="Grigoriev I.V."/>
            <person name="Roux C."/>
            <person name="Martin F.M."/>
            <person name="Corradi N."/>
        </authorList>
    </citation>
    <scope>NUCLEOTIDE SEQUENCE [LARGE SCALE GENOMIC DNA]</scope>
    <source>
        <strain evidence="1 2">A1</strain>
    </source>
</reference>
<comment type="caution">
    <text evidence="1">The sequence shown here is derived from an EMBL/GenBank/DDBJ whole genome shotgun (WGS) entry which is preliminary data.</text>
</comment>
<dbReference type="VEuPathDB" id="FungiDB:RhiirA1_441007"/>
<proteinExistence type="predicted"/>